<keyword evidence="3" id="KW-1185">Reference proteome</keyword>
<accession>A0AAD5F2P5</accession>
<name>A0AAD5F2P5_PRUDU</name>
<feature type="region of interest" description="Disordered" evidence="1">
    <location>
        <begin position="74"/>
        <end position="96"/>
    </location>
</feature>
<dbReference type="AlphaFoldDB" id="A0AAD5F2P5"/>
<organism evidence="2 3">
    <name type="scientific">Prunus dulcis</name>
    <name type="common">Almond</name>
    <name type="synonym">Amygdalus dulcis</name>
    <dbReference type="NCBI Taxonomy" id="3755"/>
    <lineage>
        <taxon>Eukaryota</taxon>
        <taxon>Viridiplantae</taxon>
        <taxon>Streptophyta</taxon>
        <taxon>Embryophyta</taxon>
        <taxon>Tracheophyta</taxon>
        <taxon>Spermatophyta</taxon>
        <taxon>Magnoliopsida</taxon>
        <taxon>eudicotyledons</taxon>
        <taxon>Gunneridae</taxon>
        <taxon>Pentapetalae</taxon>
        <taxon>rosids</taxon>
        <taxon>fabids</taxon>
        <taxon>Rosales</taxon>
        <taxon>Rosaceae</taxon>
        <taxon>Amygdaloideae</taxon>
        <taxon>Amygdaleae</taxon>
        <taxon>Prunus</taxon>
    </lineage>
</organism>
<evidence type="ECO:0008006" key="4">
    <source>
        <dbReference type="Google" id="ProtNLM"/>
    </source>
</evidence>
<gene>
    <name evidence="2" type="ORF">L3X38_003997</name>
</gene>
<evidence type="ECO:0000313" key="2">
    <source>
        <dbReference type="EMBL" id="KAI5351106.1"/>
    </source>
</evidence>
<protein>
    <recommendedName>
        <fullName evidence="4">DDE Tnp4 domain-containing protein</fullName>
    </recommendedName>
</protein>
<evidence type="ECO:0000256" key="1">
    <source>
        <dbReference type="SAM" id="MobiDB-lite"/>
    </source>
</evidence>
<proteinExistence type="predicted"/>
<evidence type="ECO:0000313" key="3">
    <source>
        <dbReference type="Proteomes" id="UP001054821"/>
    </source>
</evidence>
<reference evidence="2 3" key="1">
    <citation type="journal article" date="2022" name="G3 (Bethesda)">
        <title>Whole-genome sequence and methylome profiling of the almond [Prunus dulcis (Mill.) D.A. Webb] cultivar 'Nonpareil'.</title>
        <authorList>
            <person name="D'Amico-Willman K.M."/>
            <person name="Ouma W.Z."/>
            <person name="Meulia T."/>
            <person name="Sideli G.M."/>
            <person name="Gradziel T.M."/>
            <person name="Fresnedo-Ramirez J."/>
        </authorList>
    </citation>
    <scope>NUCLEOTIDE SEQUENCE [LARGE SCALE GENOMIC DNA]</scope>
    <source>
        <strain evidence="2">Clone GOH B32 T37-40</strain>
    </source>
</reference>
<sequence>MGALDGTHILVTVSAEDRPRYRNRKGDISTNVLGPRIICFKSQVISIILWMRHMLMDNVFLAPYKGTRYHIDDVSPNSSCPKKRNQPSSYIRPPKKRDEQLKACTWFIENEKQFLMLKTLPVETKNGMVLMFISPRA</sequence>
<comment type="caution">
    <text evidence="2">The sequence shown here is derived from an EMBL/GenBank/DDBJ whole genome shotgun (WGS) entry which is preliminary data.</text>
</comment>
<dbReference type="Proteomes" id="UP001054821">
    <property type="component" value="Chromosome 1"/>
</dbReference>
<dbReference type="EMBL" id="JAJFAZ020000001">
    <property type="protein sequence ID" value="KAI5351106.1"/>
    <property type="molecule type" value="Genomic_DNA"/>
</dbReference>